<evidence type="ECO:0000313" key="1">
    <source>
        <dbReference type="EMBL" id="KAG7058826.1"/>
    </source>
</evidence>
<dbReference type="EMBL" id="JAESDN010000001">
    <property type="protein sequence ID" value="KAG7058826.1"/>
    <property type="molecule type" value="Genomic_DNA"/>
</dbReference>
<dbReference type="Proteomes" id="UP000699042">
    <property type="component" value="Unassembled WGS sequence"/>
</dbReference>
<proteinExistence type="predicted"/>
<protein>
    <submittedName>
        <fullName evidence="1">Uncharacterized protein</fullName>
    </submittedName>
</protein>
<accession>A0A9P7UMH0</accession>
<feature type="non-terminal residue" evidence="1">
    <location>
        <position position="1"/>
    </location>
</feature>
<reference evidence="1" key="1">
    <citation type="submission" date="2021-05" db="EMBL/GenBank/DDBJ databases">
        <title>Comparative genomics of three Colletotrichum scovillei strains and genetic complementation revealed genes involved fungal growth and virulence on chili pepper.</title>
        <authorList>
            <person name="Hsieh D.-K."/>
            <person name="Chuang S.-C."/>
            <person name="Chen C.-Y."/>
            <person name="Chao Y.-T."/>
            <person name="Lu M.-Y.J."/>
            <person name="Lee M.-H."/>
            <person name="Shih M.-C."/>
        </authorList>
    </citation>
    <scope>NUCLEOTIDE SEQUENCE</scope>
    <source>
        <strain evidence="1">Coll-153</strain>
    </source>
</reference>
<keyword evidence="2" id="KW-1185">Reference proteome</keyword>
<gene>
    <name evidence="1" type="ORF">JMJ77_006197</name>
</gene>
<dbReference type="AlphaFoldDB" id="A0A9P7UMH0"/>
<evidence type="ECO:0000313" key="2">
    <source>
        <dbReference type="Proteomes" id="UP000699042"/>
    </source>
</evidence>
<comment type="caution">
    <text evidence="1">The sequence shown here is derived from an EMBL/GenBank/DDBJ whole genome shotgun (WGS) entry which is preliminary data.</text>
</comment>
<name>A0A9P7UMH0_9PEZI</name>
<organism evidence="1 2">
    <name type="scientific">Colletotrichum scovillei</name>
    <dbReference type="NCBI Taxonomy" id="1209932"/>
    <lineage>
        <taxon>Eukaryota</taxon>
        <taxon>Fungi</taxon>
        <taxon>Dikarya</taxon>
        <taxon>Ascomycota</taxon>
        <taxon>Pezizomycotina</taxon>
        <taxon>Sordariomycetes</taxon>
        <taxon>Hypocreomycetidae</taxon>
        <taxon>Glomerellales</taxon>
        <taxon>Glomerellaceae</taxon>
        <taxon>Colletotrichum</taxon>
        <taxon>Colletotrichum acutatum species complex</taxon>
    </lineage>
</organism>
<sequence length="31" mass="3339">ASPSLRGSDCYPSCIVSSPLSYPELTLPHNF</sequence>